<dbReference type="AlphaFoldDB" id="A0A411YYT2"/>
<name>A0A411YYT2_9RHOB</name>
<proteinExistence type="predicted"/>
<dbReference type="EMBL" id="QWEY01000011">
    <property type="protein sequence ID" value="RGP35958.1"/>
    <property type="molecule type" value="Genomic_DNA"/>
</dbReference>
<dbReference type="Proteomes" id="UP000284547">
    <property type="component" value="Unassembled WGS sequence"/>
</dbReference>
<evidence type="ECO:0000313" key="1">
    <source>
        <dbReference type="EMBL" id="RGP35958.1"/>
    </source>
</evidence>
<keyword evidence="1" id="KW-0808">Transferase</keyword>
<keyword evidence="2" id="KW-1185">Reference proteome</keyword>
<dbReference type="SUPFAM" id="SSF52540">
    <property type="entry name" value="P-loop containing nucleoside triphosphate hydrolases"/>
    <property type="match status" value="1"/>
</dbReference>
<dbReference type="Pfam" id="PF13469">
    <property type="entry name" value="Sulfotransfer_3"/>
    <property type="match status" value="1"/>
</dbReference>
<sequence length="300" mass="33204">MSIPWSEKVTSASVSSPLVAIGGLGGSGTRVFAATLQAAGIALGARINTSLDNLWFTVLFKRAAWSCTAPDAREVTQAADLFVRAMTIGLRDTLTPDERALLQQLRAELPPLGAWQCGARVEDADSLLNSGPADFAASSLWGWKEPNTHIFLPQLAARFPRIRYIHVVRDGLDMAFSNNTWQARHWAHLYGLSQDTDTPLPLHQLRYWTAANRAALDYGAAHMGDRFLIISYEEYCRKPERYWQRLHDFVGLRTLCAPPADLLRPTNIGRSQDHDLSLFPAEALAAARAVQTDVLAFHDP</sequence>
<gene>
    <name evidence="1" type="ORF">D1012_18040</name>
</gene>
<dbReference type="Gene3D" id="3.40.50.300">
    <property type="entry name" value="P-loop containing nucleotide triphosphate hydrolases"/>
    <property type="match status" value="1"/>
</dbReference>
<dbReference type="GO" id="GO:0016740">
    <property type="term" value="F:transferase activity"/>
    <property type="evidence" value="ECO:0007669"/>
    <property type="project" value="UniProtKB-KW"/>
</dbReference>
<protein>
    <submittedName>
        <fullName evidence="1">Sulfotransferase</fullName>
    </submittedName>
</protein>
<comment type="caution">
    <text evidence="1">The sequence shown here is derived from an EMBL/GenBank/DDBJ whole genome shotgun (WGS) entry which is preliminary data.</text>
</comment>
<reference evidence="1 2" key="1">
    <citation type="submission" date="2018-08" db="EMBL/GenBank/DDBJ databases">
        <title>Flavobacterium tibetense sp. nov., isolated from a wetland YonghuCo on Tibetan Plateau.</title>
        <authorList>
            <person name="Phurbu D."/>
            <person name="Lu H."/>
            <person name="Xing P."/>
        </authorList>
    </citation>
    <scope>NUCLEOTIDE SEQUENCE [LARGE SCALE GENOMIC DNA]</scope>
    <source>
        <strain evidence="1 2">DJC</strain>
    </source>
</reference>
<accession>A0A411YYT2</accession>
<evidence type="ECO:0000313" key="2">
    <source>
        <dbReference type="Proteomes" id="UP000284547"/>
    </source>
</evidence>
<organism evidence="1 2">
    <name type="scientific">Pseudotabrizicola alkalilacus</name>
    <dbReference type="NCBI Taxonomy" id="2305252"/>
    <lineage>
        <taxon>Bacteria</taxon>
        <taxon>Pseudomonadati</taxon>
        <taxon>Pseudomonadota</taxon>
        <taxon>Alphaproteobacteria</taxon>
        <taxon>Rhodobacterales</taxon>
        <taxon>Paracoccaceae</taxon>
        <taxon>Pseudotabrizicola</taxon>
    </lineage>
</organism>
<dbReference type="InterPro" id="IPR027417">
    <property type="entry name" value="P-loop_NTPase"/>
</dbReference>